<proteinExistence type="predicted"/>
<evidence type="ECO:0000313" key="5">
    <source>
        <dbReference type="EMBL" id="KAG6637226.1"/>
    </source>
</evidence>
<evidence type="ECO:0000256" key="4">
    <source>
        <dbReference type="SAM" id="MobiDB-lite"/>
    </source>
</evidence>
<comment type="caution">
    <text evidence="5">The sequence shown here is derived from an EMBL/GenBank/DDBJ whole genome shotgun (WGS) entry which is preliminary data.</text>
</comment>
<dbReference type="PANTHER" id="PTHR33388:SF1">
    <property type="entry name" value="PROTEIN SPEAR2"/>
    <property type="match status" value="1"/>
</dbReference>
<sequence>MRVGLVKKRGVERAFGREIWKRTRMDKADQTQKYNNGGSGGGIGGVARSSRNPKQKKAPQRGLGVAQLEKIRLEEQKKKDVAAILSPPASFSERKSSFLSLPIPTYHHSNPSSCSIPFPSPSLPDLSSPDLLIRPPQPAQNNDVNNSSRVNIGGFEAGWLGISVPGQGCVPKLWNSHEYNLEKDLEKENSGMDPGLAYRSNLNLPYESDNHIWPLPSLMPRTQQYQQQPMVNVSSGTSSSSVLNSRMEPPSNQSYYCNYTPMWPPEEEKMVGTKRLYPFSLDNSSGPPSHYKLPTLVAPVRSDESASCENVGMFNFEGSNSILRERPLWSTSISNSNMNSNKNIKENEVIKAEFLSLSPRITSTCPSSKFIQQSACLASQEPKFHDESLPYQGIVEDPIIKPAGSSLLNRQPPFYYFLPPAKEQIGKATTTNNNCNGGVVERIDLNLKL</sequence>
<evidence type="ECO:0000313" key="6">
    <source>
        <dbReference type="Proteomes" id="UP000811609"/>
    </source>
</evidence>
<reference evidence="5" key="1">
    <citation type="submission" date="2020-12" db="EMBL/GenBank/DDBJ databases">
        <title>WGS assembly of Carya illinoinensis cv. Pawnee.</title>
        <authorList>
            <person name="Platts A."/>
            <person name="Shu S."/>
            <person name="Wright S."/>
            <person name="Barry K."/>
            <person name="Edger P."/>
            <person name="Pires J.C."/>
            <person name="Schmutz J."/>
        </authorList>
    </citation>
    <scope>NUCLEOTIDE SEQUENCE</scope>
    <source>
        <tissue evidence="5">Leaf</tissue>
    </source>
</reference>
<dbReference type="AlphaFoldDB" id="A0A8T1NYF2"/>
<feature type="region of interest" description="Disordered" evidence="4">
    <location>
        <begin position="24"/>
        <end position="63"/>
    </location>
</feature>
<keyword evidence="2" id="KW-0805">Transcription regulation</keyword>
<protein>
    <submittedName>
        <fullName evidence="5">Uncharacterized protein</fullName>
    </submittedName>
</protein>
<evidence type="ECO:0000256" key="3">
    <source>
        <dbReference type="ARBA" id="ARBA00023163"/>
    </source>
</evidence>
<dbReference type="EMBL" id="CM031819">
    <property type="protein sequence ID" value="KAG6637226.1"/>
    <property type="molecule type" value="Genomic_DNA"/>
</dbReference>
<keyword evidence="1" id="KW-0678">Repressor</keyword>
<dbReference type="PANTHER" id="PTHR33388">
    <property type="entry name" value="OS01G0212500 PROTEIN"/>
    <property type="match status" value="1"/>
</dbReference>
<keyword evidence="3" id="KW-0804">Transcription</keyword>
<dbReference type="Proteomes" id="UP000811609">
    <property type="component" value="Chromosome 11"/>
</dbReference>
<accession>A0A8T1NYF2</accession>
<name>A0A8T1NYF2_CARIL</name>
<dbReference type="GO" id="GO:0003700">
    <property type="term" value="F:DNA-binding transcription factor activity"/>
    <property type="evidence" value="ECO:0007669"/>
    <property type="project" value="InterPro"/>
</dbReference>
<dbReference type="Pfam" id="PF08744">
    <property type="entry name" value="NOZZLE"/>
    <property type="match status" value="1"/>
</dbReference>
<gene>
    <name evidence="5" type="ORF">CIPAW_11G164300</name>
</gene>
<dbReference type="InterPro" id="IPR014855">
    <property type="entry name" value="NOZZLE"/>
</dbReference>
<evidence type="ECO:0000256" key="1">
    <source>
        <dbReference type="ARBA" id="ARBA00022491"/>
    </source>
</evidence>
<keyword evidence="6" id="KW-1185">Reference proteome</keyword>
<evidence type="ECO:0000256" key="2">
    <source>
        <dbReference type="ARBA" id="ARBA00023015"/>
    </source>
</evidence>
<organism evidence="5 6">
    <name type="scientific">Carya illinoinensis</name>
    <name type="common">Pecan</name>
    <dbReference type="NCBI Taxonomy" id="32201"/>
    <lineage>
        <taxon>Eukaryota</taxon>
        <taxon>Viridiplantae</taxon>
        <taxon>Streptophyta</taxon>
        <taxon>Embryophyta</taxon>
        <taxon>Tracheophyta</taxon>
        <taxon>Spermatophyta</taxon>
        <taxon>Magnoliopsida</taxon>
        <taxon>eudicotyledons</taxon>
        <taxon>Gunneridae</taxon>
        <taxon>Pentapetalae</taxon>
        <taxon>rosids</taxon>
        <taxon>fabids</taxon>
        <taxon>Fagales</taxon>
        <taxon>Juglandaceae</taxon>
        <taxon>Carya</taxon>
    </lineage>
</organism>
<dbReference type="InterPro" id="IPR040356">
    <property type="entry name" value="SPEAR"/>
</dbReference>